<comment type="similarity">
    <text evidence="8">Belongs to the FtsL family.</text>
</comment>
<dbReference type="InterPro" id="IPR011922">
    <property type="entry name" value="Cell_div_FtsL"/>
</dbReference>
<dbReference type="Proteomes" id="UP000028839">
    <property type="component" value="Unassembled WGS sequence"/>
</dbReference>
<sequence>MVLARWLLVAVLSALVIGSGVAVVYVKHENRKLFMELQSFYKVRDQLDEEWGRLLLEQSTLARQGRVEHLAHERLGMVVPNPSEVVIITLMKW</sequence>
<proteinExistence type="inferred from homology"/>
<accession>A0A0E2ZJB8</accession>
<name>A0A0E2ZJB8_9GAMM</name>
<evidence type="ECO:0000313" key="10">
    <source>
        <dbReference type="EMBL" id="KFI18342.1"/>
    </source>
</evidence>
<keyword evidence="6 8" id="KW-0472">Membrane</keyword>
<keyword evidence="8" id="KW-0997">Cell inner membrane</keyword>
<dbReference type="GO" id="GO:0005886">
    <property type="term" value="C:plasma membrane"/>
    <property type="evidence" value="ECO:0007669"/>
    <property type="project" value="UniProtKB-SubCell"/>
</dbReference>
<dbReference type="NCBIfam" id="TIGR02209">
    <property type="entry name" value="ftsL_broad"/>
    <property type="match status" value="1"/>
</dbReference>
<keyword evidence="4 8" id="KW-0812">Transmembrane</keyword>
<keyword evidence="7 8" id="KW-0131">Cell cycle</keyword>
<evidence type="ECO:0000256" key="9">
    <source>
        <dbReference type="NCBIfam" id="TIGR02209"/>
    </source>
</evidence>
<keyword evidence="5 8" id="KW-1133">Transmembrane helix</keyword>
<comment type="function">
    <text evidence="8">Essential cell division protein. May link together the upstream cell division proteins, which are predominantly cytoplasmic, with the downstream cell division proteins, which are predominantly periplasmic.</text>
</comment>
<keyword evidence="3 8" id="KW-0132">Cell division</keyword>
<gene>
    <name evidence="8" type="primary">ftsL</name>
    <name evidence="10" type="ORF">IB75_15225</name>
</gene>
<evidence type="ECO:0000313" key="11">
    <source>
        <dbReference type="Proteomes" id="UP000028839"/>
    </source>
</evidence>
<evidence type="ECO:0000256" key="8">
    <source>
        <dbReference type="HAMAP-Rule" id="MF_00910"/>
    </source>
</evidence>
<dbReference type="EMBL" id="JPGN01000085">
    <property type="protein sequence ID" value="KFI18342.1"/>
    <property type="molecule type" value="Genomic_DNA"/>
</dbReference>
<dbReference type="GO" id="GO:0032153">
    <property type="term" value="C:cell division site"/>
    <property type="evidence" value="ECO:0007669"/>
    <property type="project" value="UniProtKB-UniRule"/>
</dbReference>
<evidence type="ECO:0000256" key="7">
    <source>
        <dbReference type="ARBA" id="ARBA00023306"/>
    </source>
</evidence>
<comment type="subunit">
    <text evidence="8">Part of a complex composed of FtsB, FtsL and FtsQ.</text>
</comment>
<dbReference type="GO" id="GO:0043093">
    <property type="term" value="P:FtsZ-dependent cytokinesis"/>
    <property type="evidence" value="ECO:0007669"/>
    <property type="project" value="UniProtKB-UniRule"/>
</dbReference>
<dbReference type="HOGENOM" id="CLU_156524_0_2_6"/>
<comment type="subcellular location">
    <subcellularLocation>
        <location evidence="8">Cell inner membrane</location>
        <topology evidence="8">Single-pass type II membrane protein</topology>
    </subcellularLocation>
    <subcellularLocation>
        <location evidence="1">Cell membrane</location>
        <topology evidence="1">Single-pass type II membrane protein</topology>
    </subcellularLocation>
    <text evidence="8">Localizes to the division septum where it forms a ring structure.</text>
</comment>
<evidence type="ECO:0000256" key="5">
    <source>
        <dbReference type="ARBA" id="ARBA00022989"/>
    </source>
</evidence>
<evidence type="ECO:0000256" key="6">
    <source>
        <dbReference type="ARBA" id="ARBA00023136"/>
    </source>
</evidence>
<evidence type="ECO:0000256" key="1">
    <source>
        <dbReference type="ARBA" id="ARBA00004401"/>
    </source>
</evidence>
<dbReference type="AlphaFoldDB" id="A0A0E2ZJB8"/>
<dbReference type="OrthoDB" id="5298556at2"/>
<organism evidence="10 11">
    <name type="scientific">Nitrosococcus oceani C-27</name>
    <dbReference type="NCBI Taxonomy" id="314279"/>
    <lineage>
        <taxon>Bacteria</taxon>
        <taxon>Pseudomonadati</taxon>
        <taxon>Pseudomonadota</taxon>
        <taxon>Gammaproteobacteria</taxon>
        <taxon>Chromatiales</taxon>
        <taxon>Chromatiaceae</taxon>
        <taxon>Nitrosococcus</taxon>
    </lineage>
</organism>
<evidence type="ECO:0000256" key="3">
    <source>
        <dbReference type="ARBA" id="ARBA00022618"/>
    </source>
</evidence>
<keyword evidence="2 8" id="KW-1003">Cell membrane</keyword>
<protein>
    <recommendedName>
        <fullName evidence="8 9">Cell division protein FtsL</fullName>
    </recommendedName>
</protein>
<dbReference type="PANTHER" id="PTHR37479:SF1">
    <property type="entry name" value="CELL DIVISION PROTEIN FTSL"/>
    <property type="match status" value="1"/>
</dbReference>
<dbReference type="PANTHER" id="PTHR37479">
    <property type="entry name" value="CELL DIVISION PROTEIN FTSL"/>
    <property type="match status" value="1"/>
</dbReference>
<evidence type="ECO:0000256" key="4">
    <source>
        <dbReference type="ARBA" id="ARBA00022692"/>
    </source>
</evidence>
<dbReference type="Pfam" id="PF04999">
    <property type="entry name" value="FtsL"/>
    <property type="match status" value="1"/>
</dbReference>
<feature type="transmembrane region" description="Helical" evidence="8">
    <location>
        <begin position="6"/>
        <end position="26"/>
    </location>
</feature>
<reference evidence="10 11" key="1">
    <citation type="submission" date="2014-07" db="EMBL/GenBank/DDBJ databases">
        <title>Comparative analysis of Nitrosococcus oceani genome inventories of strains from Pacific and Atlantic gyres.</title>
        <authorList>
            <person name="Lim C.K."/>
            <person name="Wang L."/>
            <person name="Sayavedra-Soto L.A."/>
            <person name="Klotz M.G."/>
        </authorList>
    </citation>
    <scope>NUCLEOTIDE SEQUENCE [LARGE SCALE GENOMIC DNA]</scope>
    <source>
        <strain evidence="10 11">C-27</strain>
    </source>
</reference>
<evidence type="ECO:0000256" key="2">
    <source>
        <dbReference type="ARBA" id="ARBA00022475"/>
    </source>
</evidence>
<dbReference type="HAMAP" id="MF_00910">
    <property type="entry name" value="FtsL"/>
    <property type="match status" value="1"/>
</dbReference>
<comment type="caution">
    <text evidence="10">The sequence shown here is derived from an EMBL/GenBank/DDBJ whole genome shotgun (WGS) entry which is preliminary data.</text>
</comment>